<dbReference type="STRING" id="703135.A0A2A9NZ72"/>
<dbReference type="GO" id="GO:0035091">
    <property type="term" value="F:phosphatidylinositol binding"/>
    <property type="evidence" value="ECO:0007669"/>
    <property type="project" value="InterPro"/>
</dbReference>
<evidence type="ECO:0000313" key="15">
    <source>
        <dbReference type="EMBL" id="PFH53263.1"/>
    </source>
</evidence>
<comment type="similarity">
    <text evidence="3">Belongs to the STAM family.</text>
</comment>
<dbReference type="GO" id="GO:0033565">
    <property type="term" value="C:ESCRT-0 complex"/>
    <property type="evidence" value="ECO:0007669"/>
    <property type="project" value="TreeGrafter"/>
</dbReference>
<keyword evidence="9" id="KW-0653">Protein transport</keyword>
<evidence type="ECO:0000256" key="10">
    <source>
        <dbReference type="ARBA" id="ARBA00023136"/>
    </source>
</evidence>
<evidence type="ECO:0000259" key="13">
    <source>
        <dbReference type="PROSITE" id="PS50002"/>
    </source>
</evidence>
<feature type="region of interest" description="Disordered" evidence="12">
    <location>
        <begin position="190"/>
        <end position="282"/>
    </location>
</feature>
<feature type="domain" description="SH3" evidence="13">
    <location>
        <begin position="291"/>
        <end position="350"/>
    </location>
</feature>
<dbReference type="InterPro" id="IPR008942">
    <property type="entry name" value="ENTH_VHS"/>
</dbReference>
<comment type="function">
    <text evidence="1">Component of the ESCRT-0 complex which is the sorting receptor for ubiquitinated cargo proteins at the multivesicular body (MVB).</text>
</comment>
<dbReference type="Gene3D" id="1.20.5.1940">
    <property type="match status" value="1"/>
</dbReference>
<dbReference type="PROSITE" id="PS50002">
    <property type="entry name" value="SH3"/>
    <property type="match status" value="1"/>
</dbReference>
<dbReference type="OrthoDB" id="10255964at2759"/>
<dbReference type="PANTHER" id="PTHR45929:SF3">
    <property type="entry name" value="JAK PATHWAY SIGNAL TRANSDUCTION ADAPTOR MOLECULE"/>
    <property type="match status" value="1"/>
</dbReference>
<proteinExistence type="inferred from homology"/>
<dbReference type="PROSITE" id="PS50330">
    <property type="entry name" value="UIM"/>
    <property type="match status" value="1"/>
</dbReference>
<evidence type="ECO:0000256" key="3">
    <source>
        <dbReference type="ARBA" id="ARBA00009666"/>
    </source>
</evidence>
<keyword evidence="8" id="KW-0967">Endosome</keyword>
<keyword evidence="7" id="KW-0813">Transport</keyword>
<evidence type="ECO:0000256" key="7">
    <source>
        <dbReference type="ARBA" id="ARBA00022448"/>
    </source>
</evidence>
<feature type="compositionally biased region" description="Low complexity" evidence="12">
    <location>
        <begin position="268"/>
        <end position="282"/>
    </location>
</feature>
<dbReference type="Proteomes" id="UP000242287">
    <property type="component" value="Unassembled WGS sequence"/>
</dbReference>
<evidence type="ECO:0000256" key="5">
    <source>
        <dbReference type="ARBA" id="ARBA00018978"/>
    </source>
</evidence>
<evidence type="ECO:0000256" key="11">
    <source>
        <dbReference type="PROSITE-ProRule" id="PRU00192"/>
    </source>
</evidence>
<keyword evidence="10" id="KW-0472">Membrane</keyword>
<dbReference type="SUPFAM" id="SSF81995">
    <property type="entry name" value="beta-sandwich domain of Sec23/24"/>
    <property type="match status" value="1"/>
</dbReference>
<sequence>MFGGTSASPYDDIVNKTTDENLTSENWELILNLCDKVQEEGQEGARNVIAAVLKRLAHRNPNVQLYALSLVEALSKNCGIEVHREIASRAFTQGLERMISDRNTHDKVKRRALALVAMWTNEFEKDTSLGIMEDCYNNLKAKGHKFETPQEPLPPAVDDEIRRKEEEELQRVLEMSMQDRGGRDQWSQYSLAASGGAGGSGSSSSQTQPSSSSTTVKPPSRSASLAYQPPKYQGGYAPARSPSPVTQHQYQQPQSQPQPQQQPPYQQPTPSITASPTASTMSVTAASMNTSIVTRVRALHTFEPTEPGELAFEKGDIIKVVDRGYKDWWRGQLKGRTGIFPVNYVEPLPEPTAAELAKEAEQEAAVFAQAVNVEKLLNMLRAFDPSKENLADNEEIQELYRSSMALRPKIVKLIDKYSQKRADLVSMNETFIRARTIFDRMMEDSLARHTGGTSHTYLFAQRSLIQLITFCFSV</sequence>
<dbReference type="Pfam" id="PF03127">
    <property type="entry name" value="GAT"/>
    <property type="match status" value="1"/>
</dbReference>
<dbReference type="CDD" id="cd11805">
    <property type="entry name" value="SH3_GRB2_like_C"/>
    <property type="match status" value="1"/>
</dbReference>
<dbReference type="PANTHER" id="PTHR45929">
    <property type="entry name" value="JAK PATHWAY SIGNAL TRANSDUCTION ADAPTOR MOLECULE"/>
    <property type="match status" value="1"/>
</dbReference>
<evidence type="ECO:0000256" key="6">
    <source>
        <dbReference type="ARBA" id="ARBA00022443"/>
    </source>
</evidence>
<organism evidence="15 16">
    <name type="scientific">Amanita thiersii Skay4041</name>
    <dbReference type="NCBI Taxonomy" id="703135"/>
    <lineage>
        <taxon>Eukaryota</taxon>
        <taxon>Fungi</taxon>
        <taxon>Dikarya</taxon>
        <taxon>Basidiomycota</taxon>
        <taxon>Agaricomycotina</taxon>
        <taxon>Agaricomycetes</taxon>
        <taxon>Agaricomycetidae</taxon>
        <taxon>Agaricales</taxon>
        <taxon>Pluteineae</taxon>
        <taxon>Amanitaceae</taxon>
        <taxon>Amanita</taxon>
    </lineage>
</organism>
<evidence type="ECO:0000256" key="12">
    <source>
        <dbReference type="SAM" id="MobiDB-lite"/>
    </source>
</evidence>
<dbReference type="PRINTS" id="PR00452">
    <property type="entry name" value="SH3DOMAIN"/>
</dbReference>
<evidence type="ECO:0000256" key="2">
    <source>
        <dbReference type="ARBA" id="ARBA00004125"/>
    </source>
</evidence>
<dbReference type="PROSITE" id="PS50179">
    <property type="entry name" value="VHS"/>
    <property type="match status" value="1"/>
</dbReference>
<keyword evidence="6 11" id="KW-0728">SH3 domain</keyword>
<dbReference type="InterPro" id="IPR004152">
    <property type="entry name" value="GAT_dom"/>
</dbReference>
<dbReference type="Gene3D" id="2.30.30.40">
    <property type="entry name" value="SH3 Domains"/>
    <property type="match status" value="1"/>
</dbReference>
<evidence type="ECO:0000256" key="9">
    <source>
        <dbReference type="ARBA" id="ARBA00022927"/>
    </source>
</evidence>
<dbReference type="InterPro" id="IPR050670">
    <property type="entry name" value="STAM"/>
</dbReference>
<dbReference type="EMBL" id="KZ301974">
    <property type="protein sequence ID" value="PFH53263.1"/>
    <property type="molecule type" value="Genomic_DNA"/>
</dbReference>
<evidence type="ECO:0000256" key="4">
    <source>
        <dbReference type="ARBA" id="ARBA00017923"/>
    </source>
</evidence>
<dbReference type="Pfam" id="PF00018">
    <property type="entry name" value="SH3_1"/>
    <property type="match status" value="1"/>
</dbReference>
<dbReference type="SUPFAM" id="SSF48464">
    <property type="entry name" value="ENTH/VHS domain"/>
    <property type="match status" value="1"/>
</dbReference>
<feature type="compositionally biased region" description="Low complexity" evidence="12">
    <location>
        <begin position="202"/>
        <end position="222"/>
    </location>
</feature>
<dbReference type="CDD" id="cd21386">
    <property type="entry name" value="GAT_Hse1"/>
    <property type="match status" value="1"/>
</dbReference>
<comment type="subcellular location">
    <subcellularLocation>
        <location evidence="2">Endosome membrane</location>
        <topology evidence="2">Peripheral membrane protein</topology>
        <orientation evidence="2">Cytoplasmic side</orientation>
    </subcellularLocation>
</comment>
<dbReference type="SMART" id="SM00288">
    <property type="entry name" value="VHS"/>
    <property type="match status" value="1"/>
</dbReference>
<protein>
    <recommendedName>
        <fullName evidence="4">Class E vacuolar protein-sorting machinery protein HSE1</fullName>
    </recommendedName>
    <alternativeName>
        <fullName evidence="5">Class E vacuolar protein-sorting machinery protein hse1</fullName>
    </alternativeName>
</protein>
<dbReference type="GO" id="GO:0043328">
    <property type="term" value="P:protein transport to vacuole involved in ubiquitin-dependent protein catabolic process via the multivesicular body sorting pathway"/>
    <property type="evidence" value="ECO:0007669"/>
    <property type="project" value="TreeGrafter"/>
</dbReference>
<dbReference type="SUPFAM" id="SSF50044">
    <property type="entry name" value="SH3-domain"/>
    <property type="match status" value="1"/>
</dbReference>
<dbReference type="GO" id="GO:0043130">
    <property type="term" value="F:ubiquitin binding"/>
    <property type="evidence" value="ECO:0007669"/>
    <property type="project" value="InterPro"/>
</dbReference>
<evidence type="ECO:0000256" key="1">
    <source>
        <dbReference type="ARBA" id="ARBA00002654"/>
    </source>
</evidence>
<dbReference type="SMART" id="SM00326">
    <property type="entry name" value="SH3"/>
    <property type="match status" value="1"/>
</dbReference>
<keyword evidence="16" id="KW-1185">Reference proteome</keyword>
<dbReference type="InterPro" id="IPR001452">
    <property type="entry name" value="SH3_domain"/>
</dbReference>
<dbReference type="InterPro" id="IPR003903">
    <property type="entry name" value="UIM_dom"/>
</dbReference>
<evidence type="ECO:0000313" key="16">
    <source>
        <dbReference type="Proteomes" id="UP000242287"/>
    </source>
</evidence>
<dbReference type="Gene3D" id="1.25.40.90">
    <property type="match status" value="1"/>
</dbReference>
<evidence type="ECO:0000259" key="14">
    <source>
        <dbReference type="PROSITE" id="PS50179"/>
    </source>
</evidence>
<dbReference type="InterPro" id="IPR002014">
    <property type="entry name" value="VHS_dom"/>
</dbReference>
<dbReference type="GO" id="GO:0010008">
    <property type="term" value="C:endosome membrane"/>
    <property type="evidence" value="ECO:0007669"/>
    <property type="project" value="UniProtKB-SubCell"/>
</dbReference>
<evidence type="ECO:0000256" key="8">
    <source>
        <dbReference type="ARBA" id="ARBA00022753"/>
    </source>
</evidence>
<accession>A0A2A9NZ72</accession>
<dbReference type="InterPro" id="IPR036028">
    <property type="entry name" value="SH3-like_dom_sf"/>
</dbReference>
<dbReference type="AlphaFoldDB" id="A0A2A9NZ72"/>
<gene>
    <name evidence="15" type="ORF">AMATHDRAFT_137848</name>
</gene>
<reference evidence="15 16" key="1">
    <citation type="submission" date="2014-02" db="EMBL/GenBank/DDBJ databases">
        <title>Transposable element dynamics among asymbiotic and ectomycorrhizal Amanita fungi.</title>
        <authorList>
            <consortium name="DOE Joint Genome Institute"/>
            <person name="Hess J."/>
            <person name="Skrede I."/>
            <person name="Wolfe B."/>
            <person name="LaButti K."/>
            <person name="Ohm R.A."/>
            <person name="Grigoriev I.V."/>
            <person name="Pringle A."/>
        </authorList>
    </citation>
    <scope>NUCLEOTIDE SEQUENCE [LARGE SCALE GENOMIC DNA]</scope>
    <source>
        <strain evidence="15 16">SKay4041</strain>
    </source>
</reference>
<dbReference type="CDD" id="cd16978">
    <property type="entry name" value="VHS_HSE1"/>
    <property type="match status" value="1"/>
</dbReference>
<name>A0A2A9NZ72_9AGAR</name>
<dbReference type="SUPFAM" id="SSF89009">
    <property type="entry name" value="GAT-like domain"/>
    <property type="match status" value="1"/>
</dbReference>
<dbReference type="Pfam" id="PF00790">
    <property type="entry name" value="VHS"/>
    <property type="match status" value="1"/>
</dbReference>
<feature type="compositionally biased region" description="Low complexity" evidence="12">
    <location>
        <begin position="246"/>
        <end position="259"/>
    </location>
</feature>
<feature type="domain" description="VHS" evidence="14">
    <location>
        <begin position="17"/>
        <end position="147"/>
    </location>
</feature>